<dbReference type="Gene3D" id="3.40.50.720">
    <property type="entry name" value="NAD(P)-binding Rossmann-like Domain"/>
    <property type="match status" value="2"/>
</dbReference>
<dbReference type="InterPro" id="IPR000594">
    <property type="entry name" value="ThiF_NAD_FAD-bd"/>
</dbReference>
<dbReference type="InterPro" id="IPR030667">
    <property type="entry name" value="APP-BP1"/>
</dbReference>
<dbReference type="PANTHER" id="PTHR10953">
    <property type="entry name" value="UBIQUITIN-ACTIVATING ENZYME E1"/>
    <property type="match status" value="1"/>
</dbReference>
<keyword evidence="3 4" id="KW-0833">Ubl conjugation pathway</keyword>
<reference evidence="7 8" key="1">
    <citation type="submission" date="2017-04" db="EMBL/GenBank/DDBJ databases">
        <title>Genome Sequence of the Model Brown-Rot Fungus Postia placenta SB12.</title>
        <authorList>
            <consortium name="DOE Joint Genome Institute"/>
            <person name="Gaskell J."/>
            <person name="Kersten P."/>
            <person name="Larrondo L.F."/>
            <person name="Canessa P."/>
            <person name="Martinez D."/>
            <person name="Hibbett D."/>
            <person name="Schmoll M."/>
            <person name="Kubicek C.P."/>
            <person name="Martinez A.T."/>
            <person name="Yadav J."/>
            <person name="Master E."/>
            <person name="Magnuson J.K."/>
            <person name="James T."/>
            <person name="Yaver D."/>
            <person name="Berka R."/>
            <person name="Labutti K."/>
            <person name="Lipzen A."/>
            <person name="Aerts A."/>
            <person name="Barry K."/>
            <person name="Henrissat B."/>
            <person name="Blanchette R."/>
            <person name="Grigoriev I."/>
            <person name="Cullen D."/>
        </authorList>
    </citation>
    <scope>NUCLEOTIDE SEQUENCE [LARGE SCALE GENOMIC DNA]</scope>
    <source>
        <strain evidence="7 8">MAD-698-R-SB12</strain>
    </source>
</reference>
<evidence type="ECO:0000313" key="8">
    <source>
        <dbReference type="Proteomes" id="UP000194127"/>
    </source>
</evidence>
<organism evidence="7 8">
    <name type="scientific">Postia placenta MAD-698-R-SB12</name>
    <dbReference type="NCBI Taxonomy" id="670580"/>
    <lineage>
        <taxon>Eukaryota</taxon>
        <taxon>Fungi</taxon>
        <taxon>Dikarya</taxon>
        <taxon>Basidiomycota</taxon>
        <taxon>Agaricomycotina</taxon>
        <taxon>Agaricomycetes</taxon>
        <taxon>Polyporales</taxon>
        <taxon>Adustoporiaceae</taxon>
        <taxon>Rhodonia</taxon>
    </lineage>
</organism>
<comment type="function">
    <text evidence="4">Regulatory subunit of the dimeric UBA3-ULA1 E1 enzyme.</text>
</comment>
<dbReference type="AlphaFoldDB" id="A0A1X6N1K4"/>
<name>A0A1X6N1K4_9APHY</name>
<accession>A0A1X6N1K4</accession>
<feature type="region of interest" description="Disordered" evidence="5">
    <location>
        <begin position="1"/>
        <end position="23"/>
    </location>
</feature>
<dbReference type="Proteomes" id="UP000194127">
    <property type="component" value="Unassembled WGS sequence"/>
</dbReference>
<evidence type="ECO:0000313" key="7">
    <source>
        <dbReference type="EMBL" id="OSX62474.1"/>
    </source>
</evidence>
<feature type="domain" description="THIF-type NAD/FAD binding fold" evidence="6">
    <location>
        <begin position="26"/>
        <end position="143"/>
    </location>
</feature>
<evidence type="ECO:0000256" key="4">
    <source>
        <dbReference type="PIRNR" id="PIRNR039099"/>
    </source>
</evidence>
<comment type="similarity">
    <text evidence="2 4">Belongs to the ubiquitin-activating E1 family. ULA1 subfamily.</text>
</comment>
<evidence type="ECO:0000256" key="5">
    <source>
        <dbReference type="SAM" id="MobiDB-lite"/>
    </source>
</evidence>
<dbReference type="InterPro" id="IPR045886">
    <property type="entry name" value="ThiF/MoeB/HesA"/>
</dbReference>
<keyword evidence="8" id="KW-1185">Reference proteome</keyword>
<dbReference type="GO" id="GO:0045116">
    <property type="term" value="P:protein neddylation"/>
    <property type="evidence" value="ECO:0007669"/>
    <property type="project" value="UniProtKB-UniRule"/>
</dbReference>
<dbReference type="STRING" id="670580.A0A1X6N1K4"/>
<gene>
    <name evidence="7" type="ORF">POSPLADRAFT_1074527</name>
</gene>
<dbReference type="OrthoDB" id="1708823at2759"/>
<protein>
    <recommendedName>
        <fullName evidence="4">NEDD8-activating enzyme E1 regulatory subunit</fullName>
    </recommendedName>
</protein>
<dbReference type="UniPathway" id="UPA00885"/>
<dbReference type="InterPro" id="IPR035985">
    <property type="entry name" value="Ubiquitin-activating_enz"/>
</dbReference>
<dbReference type="Pfam" id="PF00899">
    <property type="entry name" value="ThiF"/>
    <property type="match status" value="1"/>
</dbReference>
<evidence type="ECO:0000256" key="3">
    <source>
        <dbReference type="ARBA" id="ARBA00022786"/>
    </source>
</evidence>
<feature type="compositionally biased region" description="Polar residues" evidence="5">
    <location>
        <begin position="9"/>
        <end position="20"/>
    </location>
</feature>
<dbReference type="PANTHER" id="PTHR10953:SF29">
    <property type="entry name" value="NEDD8-ACTIVATING ENZYME E1 REGULATORY SUBUNIT"/>
    <property type="match status" value="1"/>
</dbReference>
<evidence type="ECO:0000256" key="2">
    <source>
        <dbReference type="ARBA" id="ARBA00006868"/>
    </source>
</evidence>
<dbReference type="PIRSF" id="PIRSF039099">
    <property type="entry name" value="APP-BP1"/>
    <property type="match status" value="1"/>
</dbReference>
<comment type="pathway">
    <text evidence="1 4">Protein modification; protein neddylation.</text>
</comment>
<sequence length="539" mass="58350">MSTDESQDIDSATTAVQQPDNKTRRYDRQLRLWAASGQNALESARILVLSASATSNAVLKNLVLPGIGHFTLLDPATVSAADAGNNFFLAGPASVGKPRAAEAVPLLRELNESVQGDAVIKHVDDLLADDDGRAYIRGFSLVIAHNLPTSSLDSLSRLLWEDIGDPPLIVVRSAGFLADFFIQFHEQCISQPHTDETPPSLRITRPFPALLEWARELDLDNMDPTDHGHIPFVVILVRIVDDWRREHGGALPATSTEKQAFKAAVRALRRKPDEENFDEAEAQAWRVWAEPAVPSDIAALFTLPPLSGADAPLSETTPNTAFHALLRALAAFVRSERGPGALPLSGALPDMRTDTTSYVRLQTIYKDRARVEKALFGALLAEECPDVAPHVDPEELDTFVKNAHHVRVLRGRRWGAWAADRAAVASSLEMVPRETATHLALNALSTLLNEGPDGSKVSAEALTEEVQKVVGEGVALPSETEDAIGELARAPTAELPNTAAFVGGLVAQEAIKMITRQYVPVDGYCVVDLVDSWTGLVGR</sequence>
<evidence type="ECO:0000256" key="1">
    <source>
        <dbReference type="ARBA" id="ARBA00005032"/>
    </source>
</evidence>
<dbReference type="GO" id="GO:0005737">
    <property type="term" value="C:cytoplasm"/>
    <property type="evidence" value="ECO:0007669"/>
    <property type="project" value="TreeGrafter"/>
</dbReference>
<dbReference type="SUPFAM" id="SSF69572">
    <property type="entry name" value="Activating enzymes of the ubiquitin-like proteins"/>
    <property type="match status" value="1"/>
</dbReference>
<proteinExistence type="inferred from homology"/>
<dbReference type="RefSeq" id="XP_024339268.1">
    <property type="nucleotide sequence ID" value="XM_024482718.1"/>
</dbReference>
<dbReference type="GO" id="GO:0019781">
    <property type="term" value="F:NEDD8 activating enzyme activity"/>
    <property type="evidence" value="ECO:0007669"/>
    <property type="project" value="UniProtKB-UniRule"/>
</dbReference>
<dbReference type="GeneID" id="36327667"/>
<evidence type="ECO:0000259" key="6">
    <source>
        <dbReference type="Pfam" id="PF00899"/>
    </source>
</evidence>
<dbReference type="EMBL" id="KZ110597">
    <property type="protein sequence ID" value="OSX62474.1"/>
    <property type="molecule type" value="Genomic_DNA"/>
</dbReference>